<evidence type="ECO:0000256" key="5">
    <source>
        <dbReference type="ARBA" id="ARBA00022859"/>
    </source>
</evidence>
<dbReference type="FunFam" id="2.60.40.10:FF:000370">
    <property type="entry name" value="CMRF35-like molecule 1"/>
    <property type="match status" value="1"/>
</dbReference>
<dbReference type="InterPro" id="IPR013106">
    <property type="entry name" value="Ig_V-set"/>
</dbReference>
<dbReference type="InterPro" id="IPR050671">
    <property type="entry name" value="CD300_family_receptors"/>
</dbReference>
<evidence type="ECO:0000256" key="6">
    <source>
        <dbReference type="ARBA" id="ARBA00022989"/>
    </source>
</evidence>
<comment type="caution">
    <text evidence="16">The sequence shown here is derived from an EMBL/GenBank/DDBJ whole genome shotgun (WGS) entry which is preliminary data.</text>
</comment>
<dbReference type="InterPro" id="IPR036179">
    <property type="entry name" value="Ig-like_dom_sf"/>
</dbReference>
<gene>
    <name evidence="16" type="ORF">WCI35_026442</name>
</gene>
<dbReference type="AlphaFoldDB" id="A0ABD2DD82"/>
<protein>
    <submittedName>
        <fullName evidence="16">CMRF35-like molecule 1 isoform 4</fullName>
    </submittedName>
</protein>
<dbReference type="PANTHER" id="PTHR11860:SF101">
    <property type="entry name" value="CMRF35-LIKE MOLECULE 1"/>
    <property type="match status" value="1"/>
</dbReference>
<evidence type="ECO:0000256" key="8">
    <source>
        <dbReference type="ARBA" id="ARBA00023157"/>
    </source>
</evidence>
<evidence type="ECO:0000313" key="16">
    <source>
        <dbReference type="EMBL" id="KAL2764690.1"/>
    </source>
</evidence>
<feature type="chain" id="PRO_5044861179" evidence="14">
    <location>
        <begin position="20"/>
        <end position="310"/>
    </location>
</feature>
<keyword evidence="5" id="KW-0391">Immunity</keyword>
<evidence type="ECO:0000256" key="11">
    <source>
        <dbReference type="ARBA" id="ARBA00043958"/>
    </source>
</evidence>
<evidence type="ECO:0000256" key="9">
    <source>
        <dbReference type="ARBA" id="ARBA00023170"/>
    </source>
</evidence>
<comment type="similarity">
    <text evidence="11">Belongs to the CD300 family.</text>
</comment>
<name>A0ABD2DD82_DAUMA</name>
<evidence type="ECO:0000256" key="10">
    <source>
        <dbReference type="ARBA" id="ARBA00023319"/>
    </source>
</evidence>
<feature type="transmembrane region" description="Helical" evidence="13">
    <location>
        <begin position="175"/>
        <end position="196"/>
    </location>
</feature>
<keyword evidence="4 14" id="KW-0732">Signal</keyword>
<evidence type="ECO:0000313" key="17">
    <source>
        <dbReference type="Proteomes" id="UP001610411"/>
    </source>
</evidence>
<keyword evidence="10" id="KW-0393">Immunoglobulin domain</keyword>
<proteinExistence type="inferred from homology"/>
<evidence type="ECO:0000256" key="1">
    <source>
        <dbReference type="ARBA" id="ARBA00004251"/>
    </source>
</evidence>
<evidence type="ECO:0000256" key="4">
    <source>
        <dbReference type="ARBA" id="ARBA00022729"/>
    </source>
</evidence>
<feature type="domain" description="Immunoglobulin" evidence="15">
    <location>
        <begin position="26"/>
        <end position="125"/>
    </location>
</feature>
<keyword evidence="7 13" id="KW-0472">Membrane</keyword>
<dbReference type="EMBL" id="JBFSEQ010000011">
    <property type="protein sequence ID" value="KAL2764690.1"/>
    <property type="molecule type" value="Genomic_DNA"/>
</dbReference>
<keyword evidence="17" id="KW-1185">Reference proteome</keyword>
<dbReference type="InterPro" id="IPR003599">
    <property type="entry name" value="Ig_sub"/>
</dbReference>
<evidence type="ECO:0000256" key="3">
    <source>
        <dbReference type="ARBA" id="ARBA00022692"/>
    </source>
</evidence>
<dbReference type="Gene3D" id="2.60.40.10">
    <property type="entry name" value="Immunoglobulins"/>
    <property type="match status" value="1"/>
</dbReference>
<comment type="subcellular location">
    <subcellularLocation>
        <location evidence="1">Cell membrane</location>
        <topology evidence="1">Single-pass type I membrane protein</topology>
    </subcellularLocation>
</comment>
<evidence type="ECO:0000256" key="14">
    <source>
        <dbReference type="SAM" id="SignalP"/>
    </source>
</evidence>
<dbReference type="Pfam" id="PF07686">
    <property type="entry name" value="V-set"/>
    <property type="match status" value="1"/>
</dbReference>
<feature type="region of interest" description="Disordered" evidence="12">
    <location>
        <begin position="230"/>
        <end position="252"/>
    </location>
</feature>
<evidence type="ECO:0000256" key="13">
    <source>
        <dbReference type="SAM" id="Phobius"/>
    </source>
</evidence>
<organism evidence="16 17">
    <name type="scientific">Daubentonia madagascariensis</name>
    <name type="common">Aye-aye</name>
    <name type="synonym">Sciurus madagascariensis</name>
    <dbReference type="NCBI Taxonomy" id="31869"/>
    <lineage>
        <taxon>Eukaryota</taxon>
        <taxon>Metazoa</taxon>
        <taxon>Chordata</taxon>
        <taxon>Craniata</taxon>
        <taxon>Vertebrata</taxon>
        <taxon>Euteleostomi</taxon>
        <taxon>Mammalia</taxon>
        <taxon>Eutheria</taxon>
        <taxon>Euarchontoglires</taxon>
        <taxon>Primates</taxon>
        <taxon>Strepsirrhini</taxon>
        <taxon>Chiromyiformes</taxon>
        <taxon>Daubentoniidae</taxon>
        <taxon>Daubentonia</taxon>
    </lineage>
</organism>
<feature type="signal peptide" evidence="14">
    <location>
        <begin position="1"/>
        <end position="19"/>
    </location>
</feature>
<keyword evidence="9" id="KW-0675">Receptor</keyword>
<accession>A0ABD2DD82</accession>
<keyword evidence="2" id="KW-1003">Cell membrane</keyword>
<evidence type="ECO:0000256" key="12">
    <source>
        <dbReference type="SAM" id="MobiDB-lite"/>
    </source>
</evidence>
<keyword evidence="3 13" id="KW-0812">Transmembrane</keyword>
<dbReference type="GO" id="GO:0005886">
    <property type="term" value="C:plasma membrane"/>
    <property type="evidence" value="ECO:0007669"/>
    <property type="project" value="UniProtKB-SubCell"/>
</dbReference>
<dbReference type="CDD" id="cd05716">
    <property type="entry name" value="IgV_pIgR_like"/>
    <property type="match status" value="1"/>
</dbReference>
<dbReference type="Pfam" id="PF15330">
    <property type="entry name" value="SIT"/>
    <property type="match status" value="1"/>
</dbReference>
<evidence type="ECO:0000259" key="15">
    <source>
        <dbReference type="SMART" id="SM00409"/>
    </source>
</evidence>
<dbReference type="InterPro" id="IPR013783">
    <property type="entry name" value="Ig-like_fold"/>
</dbReference>
<dbReference type="SUPFAM" id="SSF48726">
    <property type="entry name" value="Immunoglobulin"/>
    <property type="match status" value="1"/>
</dbReference>
<evidence type="ECO:0000256" key="7">
    <source>
        <dbReference type="ARBA" id="ARBA00023136"/>
    </source>
</evidence>
<dbReference type="SMART" id="SM00409">
    <property type="entry name" value="IG"/>
    <property type="match status" value="1"/>
</dbReference>
<dbReference type="GO" id="GO:0002376">
    <property type="term" value="P:immune system process"/>
    <property type="evidence" value="ECO:0007669"/>
    <property type="project" value="UniProtKB-KW"/>
</dbReference>
<dbReference type="PANTHER" id="PTHR11860">
    <property type="entry name" value="POLYMERIC-IMMUNOGLOBULIN RECEPTOR"/>
    <property type="match status" value="1"/>
</dbReference>
<keyword evidence="8" id="KW-1015">Disulfide bond</keyword>
<evidence type="ECO:0000256" key="2">
    <source>
        <dbReference type="ARBA" id="ARBA00022475"/>
    </source>
</evidence>
<dbReference type="Proteomes" id="UP001610411">
    <property type="component" value="Unassembled WGS sequence"/>
</dbReference>
<sequence>MHLLTLFLLLFWLSGYSTARNPITGPGAVSGPERGSLTFQCHYDPEWETYKKWWCRGADWGRCNILVLTTGSEQEVKKDRVSIRDSQKNHTVIVTMEELRRDDTDTYWCGIEKIGKDHGFQVKVTIDPVSTTGPATSTSTTNMFTAPVTLEETDSSPTLTGYHFDDRHGIMKLSVLLPLIFAILLLLLVAVSLLAWRMVKHQRKAPGISPEQVPQPLEGELCYANLTLQQAGSSPTSSRKKASTKPSSSAQEEVEYVTMAPFPREEVSYTSLSLGILDQEPAYGNTGQLITYIPGTSCGEPTEYSTLRRP</sequence>
<reference evidence="16 17" key="1">
    <citation type="journal article" date="2024" name="G3 (Bethesda)">
        <title>A hybrid genome assembly of the endangered aye-aye (Daubentonia madagascariensis).</title>
        <authorList>
            <person name="Versoza C.J."/>
            <person name="Pfeifer S.P."/>
        </authorList>
    </citation>
    <scope>NUCLEOTIDE SEQUENCE [LARGE SCALE GENOMIC DNA]</scope>
    <source>
        <strain evidence="16">6821</strain>
    </source>
</reference>
<keyword evidence="6 13" id="KW-1133">Transmembrane helix</keyword>